<dbReference type="OrthoDB" id="284718at2759"/>
<dbReference type="EMBL" id="AZNH01000008">
    <property type="protein sequence ID" value="KID89515.1"/>
    <property type="molecule type" value="Genomic_DNA"/>
</dbReference>
<protein>
    <submittedName>
        <fullName evidence="3">Uncharacterized protein</fullName>
    </submittedName>
</protein>
<dbReference type="AlphaFoldDB" id="A0A0B4GQH3"/>
<evidence type="ECO:0000256" key="1">
    <source>
        <dbReference type="SAM" id="MobiDB-lite"/>
    </source>
</evidence>
<evidence type="ECO:0000256" key="2">
    <source>
        <dbReference type="SAM" id="Phobius"/>
    </source>
</evidence>
<accession>A0A0B4GQH3</accession>
<feature type="transmembrane region" description="Helical" evidence="2">
    <location>
        <begin position="114"/>
        <end position="135"/>
    </location>
</feature>
<evidence type="ECO:0000313" key="3">
    <source>
        <dbReference type="EMBL" id="KID89515.1"/>
    </source>
</evidence>
<feature type="compositionally biased region" description="Basic and acidic residues" evidence="1">
    <location>
        <begin position="1"/>
        <end position="11"/>
    </location>
</feature>
<keyword evidence="2" id="KW-1133">Transmembrane helix</keyword>
<keyword evidence="2" id="KW-0812">Transmembrane</keyword>
<dbReference type="Proteomes" id="UP000031192">
    <property type="component" value="Unassembled WGS sequence"/>
</dbReference>
<keyword evidence="2" id="KW-0472">Membrane</keyword>
<proteinExistence type="predicted"/>
<dbReference type="PANTHER" id="PTHR28038:SF1">
    <property type="entry name" value="ADL329WP"/>
    <property type="match status" value="1"/>
</dbReference>
<comment type="caution">
    <text evidence="3">The sequence shown here is derived from an EMBL/GenBank/DDBJ whole genome shotgun (WGS) entry which is preliminary data.</text>
</comment>
<dbReference type="HOGENOM" id="CLU_129456_0_0_1"/>
<sequence>MVSSKDMRRPDLSMLPLPYAARPNPASETANGHSRWAGATEQSVANMANSAIVVPYQEPAASSDKADFSSTISSTLPMAAMFTRNRYIGWAAVVFTIQNWLGESEETTKNSSTPGVFSVLMSVMALGVTYMPLFLPPSRNAAGGSSTEAPAPIPAS</sequence>
<evidence type="ECO:0000313" key="4">
    <source>
        <dbReference type="Proteomes" id="UP000031192"/>
    </source>
</evidence>
<name>A0A0B4GQH3_METGA</name>
<feature type="region of interest" description="Disordered" evidence="1">
    <location>
        <begin position="1"/>
        <end position="35"/>
    </location>
</feature>
<organism evidence="3 4">
    <name type="scientific">Metarhizium guizhouense (strain ARSEF 977)</name>
    <dbReference type="NCBI Taxonomy" id="1276136"/>
    <lineage>
        <taxon>Eukaryota</taxon>
        <taxon>Fungi</taxon>
        <taxon>Dikarya</taxon>
        <taxon>Ascomycota</taxon>
        <taxon>Pezizomycotina</taxon>
        <taxon>Sordariomycetes</taxon>
        <taxon>Hypocreomycetidae</taxon>
        <taxon>Hypocreales</taxon>
        <taxon>Clavicipitaceae</taxon>
        <taxon>Metarhizium</taxon>
    </lineage>
</organism>
<dbReference type="PANTHER" id="PTHR28038">
    <property type="entry name" value="ADL329WP"/>
    <property type="match status" value="1"/>
</dbReference>
<keyword evidence="4" id="KW-1185">Reference proteome</keyword>
<gene>
    <name evidence="3" type="ORF">MGU_03562</name>
</gene>
<reference evidence="3 4" key="1">
    <citation type="journal article" date="2014" name="Proc. Natl. Acad. Sci. U.S.A.">
        <title>Trajectory and genomic determinants of fungal-pathogen speciation and host adaptation.</title>
        <authorList>
            <person name="Hu X."/>
            <person name="Xiao G."/>
            <person name="Zheng P."/>
            <person name="Shang Y."/>
            <person name="Su Y."/>
            <person name="Zhang X."/>
            <person name="Liu X."/>
            <person name="Zhan S."/>
            <person name="St Leger R.J."/>
            <person name="Wang C."/>
        </authorList>
    </citation>
    <scope>NUCLEOTIDE SEQUENCE [LARGE SCALE GENOMIC DNA]</scope>
    <source>
        <strain evidence="3 4">ARSEF 977</strain>
    </source>
</reference>